<evidence type="ECO:0000256" key="1">
    <source>
        <dbReference type="SAM" id="Phobius"/>
    </source>
</evidence>
<dbReference type="RefSeq" id="WP_167461659.1">
    <property type="nucleotide sequence ID" value="NZ_CP046171.1"/>
</dbReference>
<keyword evidence="1" id="KW-1133">Transmembrane helix</keyword>
<keyword evidence="1" id="KW-0472">Membrane</keyword>
<proteinExistence type="predicted"/>
<reference evidence="2 3" key="1">
    <citation type="journal article" date="2019" name="ACS Chem. Biol.">
        <title>Identification and Mobilization of a Cryptic Antibiotic Biosynthesis Gene Locus from a Human-Pathogenic Nocardia Isolate.</title>
        <authorList>
            <person name="Herisse M."/>
            <person name="Ishida K."/>
            <person name="Porter J.L."/>
            <person name="Howden B."/>
            <person name="Hertweck C."/>
            <person name="Stinear T.P."/>
            <person name="Pidot S.J."/>
        </authorList>
    </citation>
    <scope>NUCLEOTIDE SEQUENCE [LARGE SCALE GENOMIC DNA]</scope>
    <source>
        <strain evidence="2 3">AUSMDU00024985</strain>
    </source>
</reference>
<gene>
    <name evidence="2" type="ORF">F5X71_09795</name>
</gene>
<evidence type="ECO:0000313" key="3">
    <source>
        <dbReference type="Proteomes" id="UP000501705"/>
    </source>
</evidence>
<dbReference type="AlphaFoldDB" id="A0A6G9XNS8"/>
<dbReference type="Proteomes" id="UP000501705">
    <property type="component" value="Chromosome"/>
</dbReference>
<feature type="transmembrane region" description="Helical" evidence="1">
    <location>
        <begin position="256"/>
        <end position="279"/>
    </location>
</feature>
<organism evidence="2 3">
    <name type="scientific">Nocardia brasiliensis</name>
    <dbReference type="NCBI Taxonomy" id="37326"/>
    <lineage>
        <taxon>Bacteria</taxon>
        <taxon>Bacillati</taxon>
        <taxon>Actinomycetota</taxon>
        <taxon>Actinomycetes</taxon>
        <taxon>Mycobacteriales</taxon>
        <taxon>Nocardiaceae</taxon>
        <taxon>Nocardia</taxon>
    </lineage>
</organism>
<dbReference type="EMBL" id="CP046171">
    <property type="protein sequence ID" value="QIS02575.1"/>
    <property type="molecule type" value="Genomic_DNA"/>
</dbReference>
<evidence type="ECO:0000313" key="2">
    <source>
        <dbReference type="EMBL" id="QIS02575.1"/>
    </source>
</evidence>
<accession>A0A6G9XNS8</accession>
<sequence>MIADPAAADMSVNNQFFAADHAHVGQQIGTQHNFVEHKETIYHTSPDDSPDQMHIVARAHLDGGNPRAAEDILRTLHHKGHATPERAYLYVLSILSDRSYGDVTAEQTNEIENATRVVAGEGPGEWQDALDVVNRLLRYAHAEYSEGAVDDEFATALTMFGALSVGRQDEIDTHLSRIVSGAVHEKLAAKRKYQVAEQRMSADRIGRAWKFFEADPLPPGLWVTAPMPATTVDWRDAILGSMATVAAMTVMLTGEITAVLVLVLPLVVAGFFVAVRCMTVWQTHSRYVRSVLAHREPQPDQLEGRFDRLIDQCFREGNHVHLWESSEGYRGYLKRRLQCQYGPYQCHPFELQWLIRWHASRIGRGYDYPTARPADAQRAANSRIFGAMAWLVALVASALAGGFWAFVGAFPVRWTRRR</sequence>
<feature type="transmembrane region" description="Helical" evidence="1">
    <location>
        <begin position="387"/>
        <end position="410"/>
    </location>
</feature>
<protein>
    <submittedName>
        <fullName evidence="2">Uncharacterized protein</fullName>
    </submittedName>
</protein>
<keyword evidence="1" id="KW-0812">Transmembrane</keyword>
<name>A0A6G9XNS8_NOCBR</name>